<evidence type="ECO:0000256" key="1">
    <source>
        <dbReference type="SAM" id="MobiDB-lite"/>
    </source>
</evidence>
<dbReference type="SUPFAM" id="SSF55486">
    <property type="entry name" value="Metalloproteases ('zincins'), catalytic domain"/>
    <property type="match status" value="1"/>
</dbReference>
<dbReference type="Gene3D" id="1.10.390.10">
    <property type="entry name" value="Neutral Protease Domain 2"/>
    <property type="match status" value="1"/>
</dbReference>
<evidence type="ECO:0000313" key="3">
    <source>
        <dbReference type="EMBL" id="MBN7825288.1"/>
    </source>
</evidence>
<dbReference type="Pfam" id="PF01433">
    <property type="entry name" value="Peptidase_M1"/>
    <property type="match status" value="1"/>
</dbReference>
<reference evidence="3" key="1">
    <citation type="submission" date="2021-03" db="EMBL/GenBank/DDBJ databases">
        <title>novel species isolated from a fishpond in China.</title>
        <authorList>
            <person name="Lu H."/>
            <person name="Cai Z."/>
        </authorList>
    </citation>
    <scope>NUCLEOTIDE SEQUENCE</scope>
    <source>
        <strain evidence="3">JCM 30855</strain>
    </source>
</reference>
<dbReference type="AlphaFoldDB" id="A0A939DM45"/>
<organism evidence="3 4">
    <name type="scientific">Bowmanella dokdonensis</name>
    <dbReference type="NCBI Taxonomy" id="751969"/>
    <lineage>
        <taxon>Bacteria</taxon>
        <taxon>Pseudomonadati</taxon>
        <taxon>Pseudomonadota</taxon>
        <taxon>Gammaproteobacteria</taxon>
        <taxon>Alteromonadales</taxon>
        <taxon>Alteromonadaceae</taxon>
        <taxon>Bowmanella</taxon>
    </lineage>
</organism>
<feature type="domain" description="Peptidase M1 membrane alanine aminopeptidase" evidence="2">
    <location>
        <begin position="343"/>
        <end position="495"/>
    </location>
</feature>
<protein>
    <recommendedName>
        <fullName evidence="2">Peptidase M1 membrane alanine aminopeptidase domain-containing protein</fullName>
    </recommendedName>
</protein>
<proteinExistence type="predicted"/>
<accession>A0A939DM45</accession>
<dbReference type="InterPro" id="IPR014782">
    <property type="entry name" value="Peptidase_M1_dom"/>
</dbReference>
<dbReference type="EMBL" id="JAFKCV010000004">
    <property type="protein sequence ID" value="MBN7825288.1"/>
    <property type="molecule type" value="Genomic_DNA"/>
</dbReference>
<keyword evidence="4" id="KW-1185">Reference proteome</keyword>
<name>A0A939DM45_9ALTE</name>
<sequence length="650" mass="73500">MPRADYWQQQVDYVIEVTLSTRDNALTASATLTYQNRSPDTLKVLWFELPQQRFAKGSLARQTLAQQASENGGTSKLKIVDAQGQPLKIDWQDTLISVLLSKPLEPGGSIQLTLNWDLQLVSRAHPLSPRGGYEASHGITRVLAVTQWYPRLLYYGVDGWQLAPYIKNAEFSLERADFKVTIHAPADYLVVAGARWLSARQNLPDAVFHKWQTAGHQPLTLFGPDQPWQFSSPAPWHFRSDNQRDFAFVLARDMVWQVQRLDTQPDGLRLSVLYPDSGRWLWHQYALAAAGHGFKTLSAWLGPPDLSTQHIVNIAGLGMEYPGLKLVGFRGPDAPVPGPSPEYSRTQKYDVIGGILHEVAHEWLPMQVNLDERREGFFDEGMASYLAFRLEQQWSANFQSFYGQPYKAGSLMRSATHQAPVTDAEQLTSKLDSHYHIPAVALVVLRQLVVGAEDFDAMLADFVRVWRGKTATFTDFIRFIGHRSDLQLDWFWRGWFFEPAFVDLTLLDASVQLSDQQATDPAWLMEYDWPQVSLSSGRALEDRQPELQDPHSRFSDRQQDRLDKAQAGGSQLSLTLANLGSLPSPVPVRLMFTDGSWQDSVLRADIWRSDPKRAEVSISLPADKILQQVWLDPLSLTGDANPHNQLTRLF</sequence>
<dbReference type="GO" id="GO:0008270">
    <property type="term" value="F:zinc ion binding"/>
    <property type="evidence" value="ECO:0007669"/>
    <property type="project" value="InterPro"/>
</dbReference>
<evidence type="ECO:0000313" key="4">
    <source>
        <dbReference type="Proteomes" id="UP000664654"/>
    </source>
</evidence>
<dbReference type="InterPro" id="IPR027268">
    <property type="entry name" value="Peptidase_M4/M1_CTD_sf"/>
</dbReference>
<dbReference type="Proteomes" id="UP000664654">
    <property type="component" value="Unassembled WGS sequence"/>
</dbReference>
<evidence type="ECO:0000259" key="2">
    <source>
        <dbReference type="Pfam" id="PF01433"/>
    </source>
</evidence>
<feature type="region of interest" description="Disordered" evidence="1">
    <location>
        <begin position="540"/>
        <end position="562"/>
    </location>
</feature>
<dbReference type="GO" id="GO:0008237">
    <property type="term" value="F:metallopeptidase activity"/>
    <property type="evidence" value="ECO:0007669"/>
    <property type="project" value="InterPro"/>
</dbReference>
<gene>
    <name evidence="3" type="ORF">J0A66_08655</name>
</gene>
<comment type="caution">
    <text evidence="3">The sequence shown here is derived from an EMBL/GenBank/DDBJ whole genome shotgun (WGS) entry which is preliminary data.</text>
</comment>
<dbReference type="RefSeq" id="WP_206573403.1">
    <property type="nucleotide sequence ID" value="NZ_JAFKCV010000004.1"/>
</dbReference>